<proteinExistence type="predicted"/>
<dbReference type="Proteomes" id="UP000323930">
    <property type="component" value="Unassembled WGS sequence"/>
</dbReference>
<accession>A0A5D0HJX1</accession>
<keyword evidence="3" id="KW-1185">Reference proteome</keyword>
<comment type="caution">
    <text evidence="2">The sequence shown here is derived from an EMBL/GenBank/DDBJ whole genome shotgun (WGS) entry which is preliminary data.</text>
</comment>
<dbReference type="InterPro" id="IPR010321">
    <property type="entry name" value="DUF922"/>
</dbReference>
<keyword evidence="1" id="KW-0175">Coiled coil</keyword>
<dbReference type="AlphaFoldDB" id="A0A5D0HJX1"/>
<gene>
    <name evidence="2" type="ORF">FUA24_18380</name>
</gene>
<evidence type="ECO:0000313" key="2">
    <source>
        <dbReference type="EMBL" id="TYA71545.1"/>
    </source>
</evidence>
<name>A0A5D0HJX1_9FLAO</name>
<sequence length="177" mass="20598">MIRIIIVLCCFLCVQDEPVISWNDSYKLTWADFKDSPNPNTSAVAITASGISFGYSIKQTDTQVVGFSTEVYAHFYPEQSWYKPERADAHVLAHEQLHFDITELHARKLRYRISQLGISNTIKNKLRQLQKDINTELRALQNKYDSETDHSRNFEAQAQWNAYIAKELKTYSRFKSK</sequence>
<dbReference type="Pfam" id="PF06037">
    <property type="entry name" value="DUF922"/>
    <property type="match status" value="1"/>
</dbReference>
<dbReference type="RefSeq" id="WP_148544531.1">
    <property type="nucleotide sequence ID" value="NZ_VSDQ01000718.1"/>
</dbReference>
<reference evidence="2 3" key="1">
    <citation type="submission" date="2019-08" db="EMBL/GenBank/DDBJ databases">
        <title>Seonamhaeicola sediminis sp. nov., isolated from marine sediment.</title>
        <authorList>
            <person name="Cao W.R."/>
        </authorList>
    </citation>
    <scope>NUCLEOTIDE SEQUENCE [LARGE SCALE GENOMIC DNA]</scope>
    <source>
        <strain evidence="2 3">B011</strain>
    </source>
</reference>
<evidence type="ECO:0000313" key="3">
    <source>
        <dbReference type="Proteomes" id="UP000323930"/>
    </source>
</evidence>
<protein>
    <submittedName>
        <fullName evidence="2">DUF922 domain-containing protein</fullName>
    </submittedName>
</protein>
<evidence type="ECO:0000256" key="1">
    <source>
        <dbReference type="SAM" id="Coils"/>
    </source>
</evidence>
<dbReference type="EMBL" id="VSDQ01000718">
    <property type="protein sequence ID" value="TYA71545.1"/>
    <property type="molecule type" value="Genomic_DNA"/>
</dbReference>
<dbReference type="OrthoDB" id="5431540at2"/>
<feature type="coiled-coil region" evidence="1">
    <location>
        <begin position="123"/>
        <end position="157"/>
    </location>
</feature>
<organism evidence="2 3">
    <name type="scientific">Seonamhaeicola marinus</name>
    <dbReference type="NCBI Taxonomy" id="1912246"/>
    <lineage>
        <taxon>Bacteria</taxon>
        <taxon>Pseudomonadati</taxon>
        <taxon>Bacteroidota</taxon>
        <taxon>Flavobacteriia</taxon>
        <taxon>Flavobacteriales</taxon>
        <taxon>Flavobacteriaceae</taxon>
    </lineage>
</organism>